<reference evidence="1 2" key="1">
    <citation type="journal article" date="2021" name="Nat. Commun.">
        <title>Genetic determinants of endophytism in the Arabidopsis root mycobiome.</title>
        <authorList>
            <person name="Mesny F."/>
            <person name="Miyauchi S."/>
            <person name="Thiergart T."/>
            <person name="Pickel B."/>
            <person name="Atanasova L."/>
            <person name="Karlsson M."/>
            <person name="Huettel B."/>
            <person name="Barry K.W."/>
            <person name="Haridas S."/>
            <person name="Chen C."/>
            <person name="Bauer D."/>
            <person name="Andreopoulos W."/>
            <person name="Pangilinan J."/>
            <person name="LaButti K."/>
            <person name="Riley R."/>
            <person name="Lipzen A."/>
            <person name="Clum A."/>
            <person name="Drula E."/>
            <person name="Henrissat B."/>
            <person name="Kohler A."/>
            <person name="Grigoriev I.V."/>
            <person name="Martin F.M."/>
            <person name="Hacquard S."/>
        </authorList>
    </citation>
    <scope>NUCLEOTIDE SEQUENCE [LARGE SCALE GENOMIC DNA]</scope>
    <source>
        <strain evidence="1 2">MPI-SDFR-AT-0079</strain>
    </source>
</reference>
<accession>A0ACB7P9P8</accession>
<dbReference type="EMBL" id="JAGIZQ010000003">
    <property type="protein sequence ID" value="KAH6635896.1"/>
    <property type="molecule type" value="Genomic_DNA"/>
</dbReference>
<keyword evidence="2" id="KW-1185">Reference proteome</keyword>
<comment type="caution">
    <text evidence="1">The sequence shown here is derived from an EMBL/GenBank/DDBJ whole genome shotgun (WGS) entry which is preliminary data.</text>
</comment>
<dbReference type="Proteomes" id="UP000724584">
    <property type="component" value="Unassembled WGS sequence"/>
</dbReference>
<sequence>MMHTFPASFCAPQAAEPKFFPLFRLLSDFDNYSQEGRGASVASAPAARQQRAKQTRPQPITVHPRFDVRETEEAYELHGELPGLERENISIEFPEHQTIVISGSVERNYASDSTKDTAALEPTPSETNTETEEPRRNSHQATVEDDPEDDNTPTSSRASSPWMDVAKPVAHAAAEETTQTPAQAPKNQSKYWLRERSVGRFSRTITFPARIDEDNATAALKNGILSITVPKAKVSTPTRIQITA</sequence>
<proteinExistence type="predicted"/>
<evidence type="ECO:0000313" key="1">
    <source>
        <dbReference type="EMBL" id="KAH6635896.1"/>
    </source>
</evidence>
<name>A0ACB7P9P8_9PEZI</name>
<protein>
    <submittedName>
        <fullName evidence="1">HSP20-like chaperone</fullName>
    </submittedName>
</protein>
<gene>
    <name evidence="1" type="ORF">F5144DRAFT_565748</name>
</gene>
<evidence type="ECO:0000313" key="2">
    <source>
        <dbReference type="Proteomes" id="UP000724584"/>
    </source>
</evidence>
<organism evidence="1 2">
    <name type="scientific">Chaetomium tenue</name>
    <dbReference type="NCBI Taxonomy" id="1854479"/>
    <lineage>
        <taxon>Eukaryota</taxon>
        <taxon>Fungi</taxon>
        <taxon>Dikarya</taxon>
        <taxon>Ascomycota</taxon>
        <taxon>Pezizomycotina</taxon>
        <taxon>Sordariomycetes</taxon>
        <taxon>Sordariomycetidae</taxon>
        <taxon>Sordariales</taxon>
        <taxon>Chaetomiaceae</taxon>
        <taxon>Chaetomium</taxon>
    </lineage>
</organism>